<dbReference type="EC" id="3.5.1.89" evidence="2"/>
<keyword evidence="4" id="KW-1185">Reference proteome</keyword>
<dbReference type="EMBL" id="LWCA01000768">
    <property type="protein sequence ID" value="OAF67010.1"/>
    <property type="molecule type" value="Genomic_DNA"/>
</dbReference>
<dbReference type="InterPro" id="IPR003737">
    <property type="entry name" value="GlcNAc_PI_deacetylase-related"/>
</dbReference>
<gene>
    <name evidence="3" type="ORF">A3Q56_05257</name>
</gene>
<evidence type="ECO:0000256" key="1">
    <source>
        <dbReference type="ARBA" id="ARBA00006066"/>
    </source>
</evidence>
<dbReference type="InterPro" id="IPR024078">
    <property type="entry name" value="LmbE-like_dom_sf"/>
</dbReference>
<reference evidence="3 4" key="1">
    <citation type="submission" date="2016-04" db="EMBL/GenBank/DDBJ databases">
        <title>The genome of Intoshia linei affirms orthonectids as highly simplified spiralians.</title>
        <authorList>
            <person name="Mikhailov K.V."/>
            <person name="Slusarev G.S."/>
            <person name="Nikitin M.A."/>
            <person name="Logacheva M.D."/>
            <person name="Penin A."/>
            <person name="Aleoshin V."/>
            <person name="Panchin Y.V."/>
        </authorList>
    </citation>
    <scope>NUCLEOTIDE SEQUENCE [LARGE SCALE GENOMIC DNA]</scope>
    <source>
        <strain evidence="3">Intl2013</strain>
        <tissue evidence="3">Whole animal</tissue>
    </source>
</reference>
<proteinExistence type="inferred from homology"/>
<accession>A0A177AYS9</accession>
<sequence length="180" mass="20868">MIITLCIVVFYLSFVISIFLFGECKRFCNNIESHEKNEILDLSDELKINIKEDNLLLVIAHPDDEIMFFGPLIQICTLNGISLKILCLSNGNYDGKGKIRTIEMKNSLEKMEISKDSFVIIDSPYLKDGPSIDWDQKVIWKILEQYTLKWKINKIFTFDEYGISGHKNHKSVHKAVKSYK</sequence>
<evidence type="ECO:0000313" key="3">
    <source>
        <dbReference type="EMBL" id="OAF67010.1"/>
    </source>
</evidence>
<dbReference type="GO" id="GO:0016020">
    <property type="term" value="C:membrane"/>
    <property type="evidence" value="ECO:0007669"/>
    <property type="project" value="GOC"/>
</dbReference>
<evidence type="ECO:0000313" key="4">
    <source>
        <dbReference type="Proteomes" id="UP000078046"/>
    </source>
</evidence>
<comment type="similarity">
    <text evidence="1">Belongs to the PIGL family.</text>
</comment>
<dbReference type="UniPathway" id="UPA00196"/>
<name>A0A177AYS9_9BILA</name>
<comment type="caution">
    <text evidence="3">The sequence shown here is derived from an EMBL/GenBank/DDBJ whole genome shotgun (WGS) entry which is preliminary data.</text>
</comment>
<dbReference type="OrthoDB" id="440160at2759"/>
<organism evidence="3 4">
    <name type="scientific">Intoshia linei</name>
    <dbReference type="NCBI Taxonomy" id="1819745"/>
    <lineage>
        <taxon>Eukaryota</taxon>
        <taxon>Metazoa</taxon>
        <taxon>Spiralia</taxon>
        <taxon>Lophotrochozoa</taxon>
        <taxon>Mesozoa</taxon>
        <taxon>Orthonectida</taxon>
        <taxon>Rhopaluridae</taxon>
        <taxon>Intoshia</taxon>
    </lineage>
</organism>
<dbReference type="GO" id="GO:0000225">
    <property type="term" value="F:N-acetylglucosaminylphosphatidylinositol deacetylase activity"/>
    <property type="evidence" value="ECO:0007669"/>
    <property type="project" value="UniProtKB-EC"/>
</dbReference>
<dbReference type="Pfam" id="PF02585">
    <property type="entry name" value="PIG-L"/>
    <property type="match status" value="1"/>
</dbReference>
<evidence type="ECO:0000256" key="2">
    <source>
        <dbReference type="ARBA" id="ARBA00012176"/>
    </source>
</evidence>
<dbReference type="Proteomes" id="UP000078046">
    <property type="component" value="Unassembled WGS sequence"/>
</dbReference>
<dbReference type="Gene3D" id="3.40.50.10320">
    <property type="entry name" value="LmbE-like"/>
    <property type="match status" value="1"/>
</dbReference>
<dbReference type="PANTHER" id="PTHR12993">
    <property type="entry name" value="N-ACETYLGLUCOSAMINYL-PHOSPHATIDYLINOSITOL DE-N-ACETYLASE-RELATED"/>
    <property type="match status" value="1"/>
</dbReference>
<dbReference type="AlphaFoldDB" id="A0A177AYS9"/>
<dbReference type="PANTHER" id="PTHR12993:SF11">
    <property type="entry name" value="N-ACETYLGLUCOSAMINYL-PHOSPHATIDYLINOSITOL DE-N-ACETYLASE"/>
    <property type="match status" value="1"/>
</dbReference>
<dbReference type="GO" id="GO:0005783">
    <property type="term" value="C:endoplasmic reticulum"/>
    <property type="evidence" value="ECO:0007669"/>
    <property type="project" value="TreeGrafter"/>
</dbReference>
<dbReference type="GO" id="GO:0006506">
    <property type="term" value="P:GPI anchor biosynthetic process"/>
    <property type="evidence" value="ECO:0007669"/>
    <property type="project" value="UniProtKB-UniPathway"/>
</dbReference>
<dbReference type="SUPFAM" id="SSF102588">
    <property type="entry name" value="LmbE-like"/>
    <property type="match status" value="1"/>
</dbReference>
<protein>
    <recommendedName>
        <fullName evidence="2">N-acetylglucosaminylphosphatidylinositol deacetylase</fullName>
        <ecNumber evidence="2">3.5.1.89</ecNumber>
    </recommendedName>
</protein>